<dbReference type="Proteomes" id="UP001595733">
    <property type="component" value="Unassembled WGS sequence"/>
</dbReference>
<organism evidence="1 2">
    <name type="scientific">Chryseomicrobium palamuruense</name>
    <dbReference type="NCBI Taxonomy" id="682973"/>
    <lineage>
        <taxon>Bacteria</taxon>
        <taxon>Bacillati</taxon>
        <taxon>Bacillota</taxon>
        <taxon>Bacilli</taxon>
        <taxon>Bacillales</taxon>
        <taxon>Caryophanaceae</taxon>
        <taxon>Chryseomicrobium</taxon>
    </lineage>
</organism>
<comment type="caution">
    <text evidence="1">The sequence shown here is derived from an EMBL/GenBank/DDBJ whole genome shotgun (WGS) entry which is preliminary data.</text>
</comment>
<keyword evidence="2" id="KW-1185">Reference proteome</keyword>
<gene>
    <name evidence="1" type="ORF">ACFO0S_12005</name>
</gene>
<dbReference type="RefSeq" id="WP_378142337.1">
    <property type="nucleotide sequence ID" value="NZ_JBHSEF010000024.1"/>
</dbReference>
<evidence type="ECO:0000313" key="1">
    <source>
        <dbReference type="EMBL" id="MFC4355777.1"/>
    </source>
</evidence>
<proteinExistence type="predicted"/>
<accession>A0ABV8UWQ7</accession>
<dbReference type="InterPro" id="IPR025930">
    <property type="entry name" value="NETI"/>
</dbReference>
<dbReference type="EMBL" id="JBHSEF010000024">
    <property type="protein sequence ID" value="MFC4355777.1"/>
    <property type="molecule type" value="Genomic_DNA"/>
</dbReference>
<evidence type="ECO:0000313" key="2">
    <source>
        <dbReference type="Proteomes" id="UP001595733"/>
    </source>
</evidence>
<name>A0ABV8UWQ7_9BACL</name>
<reference evidence="2" key="1">
    <citation type="journal article" date="2019" name="Int. J. Syst. Evol. Microbiol.">
        <title>The Global Catalogue of Microorganisms (GCM) 10K type strain sequencing project: providing services to taxonomists for standard genome sequencing and annotation.</title>
        <authorList>
            <consortium name="The Broad Institute Genomics Platform"/>
            <consortium name="The Broad Institute Genome Sequencing Center for Infectious Disease"/>
            <person name="Wu L."/>
            <person name="Ma J."/>
        </authorList>
    </citation>
    <scope>NUCLEOTIDE SEQUENCE [LARGE SCALE GENOMIC DNA]</scope>
    <source>
        <strain evidence="2">CCUG 50353</strain>
    </source>
</reference>
<sequence>MKKQWVPVKESVTVSEAYQRLQDEGYLIVGRREVPVFEERDGEPVPVKQQIEFCITMPKDER</sequence>
<dbReference type="Pfam" id="PF14044">
    <property type="entry name" value="NETI"/>
    <property type="match status" value="1"/>
</dbReference>
<protein>
    <submittedName>
        <fullName evidence="1">NETI motif-containing protein</fullName>
    </submittedName>
</protein>